<keyword evidence="1" id="KW-1133">Transmembrane helix</keyword>
<organism evidence="3 4">
    <name type="scientific">Mesobacillus campisalis</name>
    <dbReference type="NCBI Taxonomy" id="1408103"/>
    <lineage>
        <taxon>Bacteria</taxon>
        <taxon>Bacillati</taxon>
        <taxon>Bacillota</taxon>
        <taxon>Bacilli</taxon>
        <taxon>Bacillales</taxon>
        <taxon>Bacillaceae</taxon>
        <taxon>Mesobacillus</taxon>
    </lineage>
</organism>
<evidence type="ECO:0000259" key="2">
    <source>
        <dbReference type="Pfam" id="PF07331"/>
    </source>
</evidence>
<keyword evidence="1" id="KW-0812">Transmembrane</keyword>
<feature type="transmembrane region" description="Helical" evidence="1">
    <location>
        <begin position="12"/>
        <end position="31"/>
    </location>
</feature>
<feature type="transmembrane region" description="Helical" evidence="1">
    <location>
        <begin position="120"/>
        <end position="142"/>
    </location>
</feature>
<dbReference type="InterPro" id="IPR009936">
    <property type="entry name" value="DUF1468"/>
</dbReference>
<comment type="caution">
    <text evidence="3">The sequence shown here is derived from an EMBL/GenBank/DDBJ whole genome shotgun (WGS) entry which is preliminary data.</text>
</comment>
<dbReference type="Pfam" id="PF07331">
    <property type="entry name" value="TctB"/>
    <property type="match status" value="1"/>
</dbReference>
<dbReference type="OrthoDB" id="1807861at2"/>
<dbReference type="EMBL" id="LAYY01000014">
    <property type="protein sequence ID" value="KKK37441.1"/>
    <property type="molecule type" value="Genomic_DNA"/>
</dbReference>
<evidence type="ECO:0000313" key="3">
    <source>
        <dbReference type="EMBL" id="KKK37441.1"/>
    </source>
</evidence>
<sequence length="153" mass="17113">MASRLFTEKKVGGSVAVLFGLLSLYEASKLYSYSRHLLTGDHALPGMIGLLLVLFGISLYFERAEDERKVQFPSGKTRITLLLTISLIFLYCYLISWLGYTVSTLAVSIALVKMIGQYRWLFSILFGIIMTAVLYAIFIVLLKTPVPSGIFDI</sequence>
<proteinExistence type="predicted"/>
<reference evidence="3 4" key="1">
    <citation type="submission" date="2015-04" db="EMBL/GenBank/DDBJ databases">
        <title>Taxonomic description and genome sequence of Bacillus campisalis sp. nov., a novel member of the genus Bacillus isolated from solar saltern.</title>
        <authorList>
            <person name="Mathan Kumar R."/>
            <person name="Kaur G."/>
            <person name="Kumar A."/>
            <person name="Singh N.K."/>
            <person name="Kaur N."/>
            <person name="Kumar N."/>
            <person name="Mayilraj S."/>
        </authorList>
    </citation>
    <scope>NUCLEOTIDE SEQUENCE [LARGE SCALE GENOMIC DNA]</scope>
    <source>
        <strain evidence="3 4">SA2-6</strain>
    </source>
</reference>
<evidence type="ECO:0000313" key="4">
    <source>
        <dbReference type="Proteomes" id="UP000034166"/>
    </source>
</evidence>
<feature type="transmembrane region" description="Helical" evidence="1">
    <location>
        <begin position="81"/>
        <end position="100"/>
    </location>
</feature>
<keyword evidence="4" id="KW-1185">Reference proteome</keyword>
<feature type="domain" description="DUF1468" evidence="2">
    <location>
        <begin position="14"/>
        <end position="147"/>
    </location>
</feature>
<accession>A0A0M2SUR4</accession>
<protein>
    <recommendedName>
        <fullName evidence="2">DUF1468 domain-containing protein</fullName>
    </recommendedName>
</protein>
<evidence type="ECO:0000256" key="1">
    <source>
        <dbReference type="SAM" id="Phobius"/>
    </source>
</evidence>
<dbReference type="RefSeq" id="WP_046524284.1">
    <property type="nucleotide sequence ID" value="NZ_LAYY01000014.1"/>
</dbReference>
<dbReference type="AlphaFoldDB" id="A0A0M2SUR4"/>
<gene>
    <name evidence="3" type="ORF">WQ57_13375</name>
</gene>
<dbReference type="Proteomes" id="UP000034166">
    <property type="component" value="Unassembled WGS sequence"/>
</dbReference>
<name>A0A0M2SUR4_9BACI</name>
<feature type="transmembrane region" description="Helical" evidence="1">
    <location>
        <begin position="43"/>
        <end position="61"/>
    </location>
</feature>
<keyword evidence="1" id="KW-0472">Membrane</keyword>
<dbReference type="PATRIC" id="fig|1408103.3.peg.3002"/>